<keyword evidence="8" id="KW-1185">Reference proteome</keyword>
<dbReference type="GO" id="GO:0030272">
    <property type="term" value="F:5-formyltetrahydrofolate cyclo-ligase activity"/>
    <property type="evidence" value="ECO:0007669"/>
    <property type="project" value="UniProtKB-EC"/>
</dbReference>
<comment type="catalytic activity">
    <reaction evidence="5">
        <text>(6S)-5-formyl-5,6,7,8-tetrahydrofolate + ATP = (6R)-5,10-methenyltetrahydrofolate + ADP + phosphate</text>
        <dbReference type="Rhea" id="RHEA:10488"/>
        <dbReference type="ChEBI" id="CHEBI:30616"/>
        <dbReference type="ChEBI" id="CHEBI:43474"/>
        <dbReference type="ChEBI" id="CHEBI:57455"/>
        <dbReference type="ChEBI" id="CHEBI:57457"/>
        <dbReference type="ChEBI" id="CHEBI:456216"/>
        <dbReference type="EC" id="6.3.3.2"/>
    </reaction>
</comment>
<feature type="compositionally biased region" description="Basic and acidic residues" evidence="6">
    <location>
        <begin position="1"/>
        <end position="13"/>
    </location>
</feature>
<evidence type="ECO:0000256" key="1">
    <source>
        <dbReference type="ARBA" id="ARBA00010638"/>
    </source>
</evidence>
<keyword evidence="5" id="KW-0479">Metal-binding</keyword>
<dbReference type="PANTHER" id="PTHR23407:SF1">
    <property type="entry name" value="5-FORMYLTETRAHYDROFOLATE CYCLO-LIGASE"/>
    <property type="match status" value="1"/>
</dbReference>
<dbReference type="PANTHER" id="PTHR23407">
    <property type="entry name" value="ATPASE INHIBITOR/5-FORMYLTETRAHYDROFOLATE CYCLO-LIGASE"/>
    <property type="match status" value="1"/>
</dbReference>
<dbReference type="GO" id="GO:0046872">
    <property type="term" value="F:metal ion binding"/>
    <property type="evidence" value="ECO:0007669"/>
    <property type="project" value="UniProtKB-KW"/>
</dbReference>
<dbReference type="EMBL" id="UFXQ01000001">
    <property type="protein sequence ID" value="STC69980.1"/>
    <property type="molecule type" value="Genomic_DNA"/>
</dbReference>
<feature type="binding site" evidence="4">
    <location>
        <position position="63"/>
    </location>
    <ligand>
        <name>substrate</name>
    </ligand>
</feature>
<dbReference type="SUPFAM" id="SSF100950">
    <property type="entry name" value="NagB/RpiA/CoA transferase-like"/>
    <property type="match status" value="1"/>
</dbReference>
<reference evidence="7 8" key="1">
    <citation type="submission" date="2018-06" db="EMBL/GenBank/DDBJ databases">
        <authorList>
            <consortium name="Pathogen Informatics"/>
            <person name="Doyle S."/>
        </authorList>
    </citation>
    <scope>NUCLEOTIDE SEQUENCE [LARGE SCALE GENOMIC DNA]</scope>
    <source>
        <strain evidence="7 8">NCTC11862</strain>
    </source>
</reference>
<dbReference type="STRING" id="35756.GCA_001044155_02786"/>
<dbReference type="EC" id="6.3.3.2" evidence="5"/>
<dbReference type="InterPro" id="IPR024185">
    <property type="entry name" value="FTHF_cligase-like_sf"/>
</dbReference>
<name>A0A376CNH1_9CORY</name>
<sequence length="198" mass="21450">MPEIQKRKDEIRTRMRAARSAMSATRQEKRRADASIVAYAAAYVRGLKNPHPHVAAYSPLPDEPGNDFLLTALASQAASILLPISLDNGELEWATYRGQADLESGALGIWQPTGPRFGNEALASCDAIFLPALAIDTSGNRLGKGAGYYDRALASIAGRVPLIALVYDHELIDEIPCNDFDVPVDLVITPSGVKELHR</sequence>
<dbReference type="Gene3D" id="3.40.50.10420">
    <property type="entry name" value="NagB/RpiA/CoA transferase-like"/>
    <property type="match status" value="1"/>
</dbReference>
<keyword evidence="5" id="KW-0460">Magnesium</keyword>
<feature type="region of interest" description="Disordered" evidence="6">
    <location>
        <begin position="1"/>
        <end position="26"/>
    </location>
</feature>
<keyword evidence="7" id="KW-0436">Ligase</keyword>
<dbReference type="GO" id="GO:0005524">
    <property type="term" value="F:ATP binding"/>
    <property type="evidence" value="ECO:0007669"/>
    <property type="project" value="UniProtKB-KW"/>
</dbReference>
<feature type="binding site" evidence="4">
    <location>
        <begin position="141"/>
        <end position="149"/>
    </location>
    <ligand>
        <name>ATP</name>
        <dbReference type="ChEBI" id="CHEBI:30616"/>
    </ligand>
</feature>
<dbReference type="GO" id="GO:0035999">
    <property type="term" value="P:tetrahydrofolate interconversion"/>
    <property type="evidence" value="ECO:0007669"/>
    <property type="project" value="TreeGrafter"/>
</dbReference>
<evidence type="ECO:0000256" key="2">
    <source>
        <dbReference type="ARBA" id="ARBA00022741"/>
    </source>
</evidence>
<dbReference type="PIRSF" id="PIRSF006806">
    <property type="entry name" value="FTHF_cligase"/>
    <property type="match status" value="1"/>
</dbReference>
<dbReference type="RefSeq" id="WP_018581108.1">
    <property type="nucleotide sequence ID" value="NZ_LDYD01000009.1"/>
</dbReference>
<evidence type="ECO:0000313" key="8">
    <source>
        <dbReference type="Proteomes" id="UP000254467"/>
    </source>
</evidence>
<dbReference type="InterPro" id="IPR002698">
    <property type="entry name" value="FTHF_cligase"/>
</dbReference>
<dbReference type="GO" id="GO:0009396">
    <property type="term" value="P:folic acid-containing compound biosynthetic process"/>
    <property type="evidence" value="ECO:0007669"/>
    <property type="project" value="TreeGrafter"/>
</dbReference>
<comment type="cofactor">
    <cofactor evidence="5">
        <name>Mg(2+)</name>
        <dbReference type="ChEBI" id="CHEBI:18420"/>
    </cofactor>
</comment>
<evidence type="ECO:0000256" key="4">
    <source>
        <dbReference type="PIRSR" id="PIRSR006806-1"/>
    </source>
</evidence>
<dbReference type="Pfam" id="PF01812">
    <property type="entry name" value="5-FTHF_cyc-lig"/>
    <property type="match status" value="1"/>
</dbReference>
<keyword evidence="2 4" id="KW-0547">Nucleotide-binding</keyword>
<gene>
    <name evidence="7" type="ORF">NCTC11862_01786</name>
</gene>
<dbReference type="NCBIfam" id="TIGR02727">
    <property type="entry name" value="MTHFS_bact"/>
    <property type="match status" value="1"/>
</dbReference>
<keyword evidence="3 4" id="KW-0067">ATP-binding</keyword>
<dbReference type="Proteomes" id="UP000254467">
    <property type="component" value="Unassembled WGS sequence"/>
</dbReference>
<dbReference type="AlphaFoldDB" id="A0A376CNH1"/>
<evidence type="ECO:0000256" key="6">
    <source>
        <dbReference type="SAM" id="MobiDB-lite"/>
    </source>
</evidence>
<evidence type="ECO:0000256" key="3">
    <source>
        <dbReference type="ARBA" id="ARBA00022840"/>
    </source>
</evidence>
<feature type="binding site" evidence="4">
    <location>
        <begin position="8"/>
        <end position="12"/>
    </location>
    <ligand>
        <name>ATP</name>
        <dbReference type="ChEBI" id="CHEBI:30616"/>
    </ligand>
</feature>
<evidence type="ECO:0000313" key="7">
    <source>
        <dbReference type="EMBL" id="STC69980.1"/>
    </source>
</evidence>
<organism evidence="7 8">
    <name type="scientific">Corynebacterium pilosum</name>
    <dbReference type="NCBI Taxonomy" id="35756"/>
    <lineage>
        <taxon>Bacteria</taxon>
        <taxon>Bacillati</taxon>
        <taxon>Actinomycetota</taxon>
        <taxon>Actinomycetes</taxon>
        <taxon>Mycobacteriales</taxon>
        <taxon>Corynebacteriaceae</taxon>
        <taxon>Corynebacterium</taxon>
    </lineage>
</organism>
<accession>A0A376CNH1</accession>
<proteinExistence type="inferred from homology"/>
<dbReference type="OrthoDB" id="3242798at2"/>
<protein>
    <recommendedName>
        <fullName evidence="5">5-formyltetrahydrofolate cyclo-ligase</fullName>
        <ecNumber evidence="5">6.3.3.2</ecNumber>
    </recommendedName>
</protein>
<dbReference type="InterPro" id="IPR037171">
    <property type="entry name" value="NagB/RpiA_transferase-like"/>
</dbReference>
<comment type="similarity">
    <text evidence="1 5">Belongs to the 5-formyltetrahydrofolate cyclo-ligase family.</text>
</comment>
<evidence type="ECO:0000256" key="5">
    <source>
        <dbReference type="RuleBase" id="RU361279"/>
    </source>
</evidence>